<keyword evidence="2" id="KW-1185">Reference proteome</keyword>
<dbReference type="Proteomes" id="UP001154240">
    <property type="component" value="Unassembled WGS sequence"/>
</dbReference>
<dbReference type="EMBL" id="JAPHEH010000001">
    <property type="protein sequence ID" value="MDG4475034.1"/>
    <property type="molecule type" value="Genomic_DNA"/>
</dbReference>
<organism evidence="1 2">
    <name type="scientific">Thiovibrio frasassiensis</name>
    <dbReference type="NCBI Taxonomy" id="2984131"/>
    <lineage>
        <taxon>Bacteria</taxon>
        <taxon>Pseudomonadati</taxon>
        <taxon>Thermodesulfobacteriota</taxon>
        <taxon>Desulfobulbia</taxon>
        <taxon>Desulfobulbales</taxon>
        <taxon>Thiovibrionaceae</taxon>
        <taxon>Thiovibrio</taxon>
    </lineage>
</organism>
<evidence type="ECO:0000313" key="1">
    <source>
        <dbReference type="EMBL" id="MDG4475034.1"/>
    </source>
</evidence>
<protein>
    <submittedName>
        <fullName evidence="1">Uncharacterized protein</fullName>
    </submittedName>
</protein>
<gene>
    <name evidence="1" type="ORF">OLX77_02525</name>
</gene>
<reference evidence="1" key="2">
    <citation type="submission" date="2022-10" db="EMBL/GenBank/DDBJ databases">
        <authorList>
            <person name="Aronson H.S."/>
        </authorList>
    </citation>
    <scope>NUCLEOTIDE SEQUENCE</scope>
    <source>
        <strain evidence="1">RS19-109</strain>
    </source>
</reference>
<accession>A0A9X4MCI6</accession>
<sequence length="85" mass="10043">MQKWQINGTVQWLCEECAKVNSHVFLLYQHQWLGEEKDLAASCDCCRCKDVTVARLGKMRWVLYPFLCLVPRQWPAMTRAVRRAK</sequence>
<evidence type="ECO:0000313" key="2">
    <source>
        <dbReference type="Proteomes" id="UP001154240"/>
    </source>
</evidence>
<name>A0A9X4MCI6_9BACT</name>
<dbReference type="AlphaFoldDB" id="A0A9X4MCI6"/>
<dbReference type="RefSeq" id="WP_307632010.1">
    <property type="nucleotide sequence ID" value="NZ_JAPHEH010000001.1"/>
</dbReference>
<proteinExistence type="predicted"/>
<reference evidence="1" key="1">
    <citation type="journal article" date="2022" name="bioRxiv">
        <title>Thiovibrio frasassiensisgen. nov., sp. nov., an autotrophic, elemental sulfur disproportionating bacterium isolated from sulfidic karst sediment, and proposal of Thiovibrionaceae fam. nov.</title>
        <authorList>
            <person name="Aronson H."/>
            <person name="Thomas C."/>
            <person name="Bhattacharyya M."/>
            <person name="Eckstein S."/>
            <person name="Jensen S."/>
            <person name="Barco R."/>
            <person name="Macalady J."/>
            <person name="Amend J."/>
        </authorList>
    </citation>
    <scope>NUCLEOTIDE SEQUENCE</scope>
    <source>
        <strain evidence="1">RS19-109</strain>
    </source>
</reference>
<comment type="caution">
    <text evidence="1">The sequence shown here is derived from an EMBL/GenBank/DDBJ whole genome shotgun (WGS) entry which is preliminary data.</text>
</comment>